<evidence type="ECO:0000256" key="2">
    <source>
        <dbReference type="ARBA" id="ARBA00005340"/>
    </source>
</evidence>
<evidence type="ECO:0000256" key="1">
    <source>
        <dbReference type="ARBA" id="ARBA00001947"/>
    </source>
</evidence>
<proteinExistence type="inferred from homology"/>
<dbReference type="InterPro" id="IPR013022">
    <property type="entry name" value="Xyl_isomerase-like_TIM-brl"/>
</dbReference>
<dbReference type="OrthoDB" id="7663182at2759"/>
<keyword evidence="6" id="KW-0862">Zinc</keyword>
<dbReference type="Gene3D" id="3.20.20.150">
    <property type="entry name" value="Divalent-metal-dependent TIM barrel enzymes"/>
    <property type="match status" value="1"/>
</dbReference>
<dbReference type="HAMAP" id="MF_00152">
    <property type="entry name" value="Nfo"/>
    <property type="match status" value="1"/>
</dbReference>
<evidence type="ECO:0000256" key="4">
    <source>
        <dbReference type="ARBA" id="ARBA00022763"/>
    </source>
</evidence>
<reference evidence="11" key="1">
    <citation type="submission" date="2025-08" db="UniProtKB">
        <authorList>
            <consortium name="RefSeq"/>
        </authorList>
    </citation>
    <scope>IDENTIFICATION</scope>
    <source>
        <tissue evidence="11">Whole organism</tissue>
    </source>
</reference>
<evidence type="ECO:0000256" key="8">
    <source>
        <dbReference type="SAM" id="MobiDB-lite"/>
    </source>
</evidence>
<feature type="region of interest" description="Disordered" evidence="8">
    <location>
        <begin position="869"/>
        <end position="929"/>
    </location>
</feature>
<evidence type="ECO:0000256" key="5">
    <source>
        <dbReference type="ARBA" id="ARBA00022801"/>
    </source>
</evidence>
<comment type="cofactor">
    <cofactor evidence="1">
        <name>Zn(2+)</name>
        <dbReference type="ChEBI" id="CHEBI:29105"/>
    </cofactor>
</comment>
<dbReference type="InterPro" id="IPR001719">
    <property type="entry name" value="AP_endonuc_2"/>
</dbReference>
<dbReference type="PANTHER" id="PTHR21445:SF0">
    <property type="entry name" value="APURINIC-APYRIMIDINIC ENDONUCLEASE"/>
    <property type="match status" value="1"/>
</dbReference>
<dbReference type="NCBIfam" id="NF002199">
    <property type="entry name" value="PRK01060.1-4"/>
    <property type="match status" value="1"/>
</dbReference>
<evidence type="ECO:0000256" key="3">
    <source>
        <dbReference type="ARBA" id="ARBA00022723"/>
    </source>
</evidence>
<dbReference type="GO" id="GO:0005634">
    <property type="term" value="C:nucleus"/>
    <property type="evidence" value="ECO:0007669"/>
    <property type="project" value="TreeGrafter"/>
</dbReference>
<dbReference type="NCBIfam" id="TIGR00587">
    <property type="entry name" value="nfo"/>
    <property type="match status" value="1"/>
</dbReference>
<evidence type="ECO:0000259" key="9">
    <source>
        <dbReference type="Pfam" id="PF01261"/>
    </source>
</evidence>
<keyword evidence="11" id="KW-0255">Endonuclease</keyword>
<feature type="compositionally biased region" description="Basic residues" evidence="8">
    <location>
        <begin position="919"/>
        <end position="929"/>
    </location>
</feature>
<keyword evidence="11" id="KW-0540">Nuclease</keyword>
<evidence type="ECO:0000313" key="10">
    <source>
        <dbReference type="Proteomes" id="UP000694843"/>
    </source>
</evidence>
<dbReference type="Pfam" id="PF01261">
    <property type="entry name" value="AP_endonuc_2"/>
    <property type="match status" value="1"/>
</dbReference>
<feature type="region of interest" description="Disordered" evidence="8">
    <location>
        <begin position="314"/>
        <end position="363"/>
    </location>
</feature>
<evidence type="ECO:0000256" key="7">
    <source>
        <dbReference type="ARBA" id="ARBA00023204"/>
    </source>
</evidence>
<comment type="similarity">
    <text evidence="2">Belongs to the AP endonuclease 2 family.</text>
</comment>
<dbReference type="SUPFAM" id="SSF51658">
    <property type="entry name" value="Xylose isomerase-like"/>
    <property type="match status" value="1"/>
</dbReference>
<dbReference type="GO" id="GO:0008081">
    <property type="term" value="F:phosphoric diester hydrolase activity"/>
    <property type="evidence" value="ECO:0007669"/>
    <property type="project" value="TreeGrafter"/>
</dbReference>
<dbReference type="PANTHER" id="PTHR21445">
    <property type="entry name" value="ENDONUCLEASE IV ENDODEOXYRIBONUCLEASE IV"/>
    <property type="match status" value="1"/>
</dbReference>
<dbReference type="GO" id="GO:0006284">
    <property type="term" value="P:base-excision repair"/>
    <property type="evidence" value="ECO:0007669"/>
    <property type="project" value="TreeGrafter"/>
</dbReference>
<dbReference type="InterPro" id="IPR036237">
    <property type="entry name" value="Xyl_isomerase-like_sf"/>
</dbReference>
<keyword evidence="7" id="KW-0234">DNA repair</keyword>
<feature type="region of interest" description="Disordered" evidence="8">
    <location>
        <begin position="1"/>
        <end position="26"/>
    </location>
</feature>
<evidence type="ECO:0000313" key="11">
    <source>
        <dbReference type="RefSeq" id="XP_018014257.1"/>
    </source>
</evidence>
<dbReference type="RefSeq" id="XP_018014257.1">
    <property type="nucleotide sequence ID" value="XM_018158768.2"/>
</dbReference>
<dbReference type="AlphaFoldDB" id="A0A8B7NKT0"/>
<feature type="compositionally biased region" description="Basic and acidic residues" evidence="8">
    <location>
        <begin position="879"/>
        <end position="894"/>
    </location>
</feature>
<dbReference type="KEGG" id="hazt:108671271"/>
<name>A0A8B7NKT0_HYAAZ</name>
<dbReference type="PROSITE" id="PS51432">
    <property type="entry name" value="AP_NUCLEASE_F2_4"/>
    <property type="match status" value="1"/>
</dbReference>
<keyword evidence="3" id="KW-0479">Metal-binding</keyword>
<dbReference type="CDD" id="cd00019">
    <property type="entry name" value="AP2Ec"/>
    <property type="match status" value="1"/>
</dbReference>
<feature type="compositionally biased region" description="Low complexity" evidence="8">
    <location>
        <begin position="332"/>
        <end position="363"/>
    </location>
</feature>
<feature type="domain" description="Xylose isomerase-like TIM barrel" evidence="9">
    <location>
        <begin position="575"/>
        <end position="831"/>
    </location>
</feature>
<dbReference type="FunFam" id="3.20.20.150:FF:000001">
    <property type="entry name" value="Probable endonuclease 4"/>
    <property type="match status" value="1"/>
</dbReference>
<evidence type="ECO:0000256" key="6">
    <source>
        <dbReference type="ARBA" id="ARBA00022833"/>
    </source>
</evidence>
<dbReference type="GO" id="GO:0008270">
    <property type="term" value="F:zinc ion binding"/>
    <property type="evidence" value="ECO:0007669"/>
    <property type="project" value="InterPro"/>
</dbReference>
<dbReference type="InterPro" id="IPR018246">
    <property type="entry name" value="AP_endonuc_F2_Zn_BS"/>
</dbReference>
<dbReference type="GO" id="GO:0003906">
    <property type="term" value="F:DNA-(apurinic or apyrimidinic site) endonuclease activity"/>
    <property type="evidence" value="ECO:0007669"/>
    <property type="project" value="TreeGrafter"/>
</dbReference>
<dbReference type="GeneID" id="108671271"/>
<accession>A0A8B7NKT0</accession>
<keyword evidence="10" id="KW-1185">Reference proteome</keyword>
<keyword evidence="4" id="KW-0227">DNA damage</keyword>
<dbReference type="PROSITE" id="PS00731">
    <property type="entry name" value="AP_NUCLEASE_F2_3"/>
    <property type="match status" value="1"/>
</dbReference>
<dbReference type="GO" id="GO:0003677">
    <property type="term" value="F:DNA binding"/>
    <property type="evidence" value="ECO:0007669"/>
    <property type="project" value="InterPro"/>
</dbReference>
<organism evidence="10 11">
    <name type="scientific">Hyalella azteca</name>
    <name type="common">Amphipod</name>
    <dbReference type="NCBI Taxonomy" id="294128"/>
    <lineage>
        <taxon>Eukaryota</taxon>
        <taxon>Metazoa</taxon>
        <taxon>Ecdysozoa</taxon>
        <taxon>Arthropoda</taxon>
        <taxon>Crustacea</taxon>
        <taxon>Multicrustacea</taxon>
        <taxon>Malacostraca</taxon>
        <taxon>Eumalacostraca</taxon>
        <taxon>Peracarida</taxon>
        <taxon>Amphipoda</taxon>
        <taxon>Senticaudata</taxon>
        <taxon>Talitrida</taxon>
        <taxon>Talitroidea</taxon>
        <taxon>Hyalellidae</taxon>
        <taxon>Hyalella</taxon>
    </lineage>
</organism>
<dbReference type="SMART" id="SM00518">
    <property type="entry name" value="AP2Ec"/>
    <property type="match status" value="1"/>
</dbReference>
<sequence length="929" mass="101992">MMSNKSVKRREGLKPANDSSTSGKEKVNAMALNSKETNIVVLPSVSEINTNNDESCIENFKSDKKCCCVKVSTVSIGTQTCAVTQSEPEEHLNVSLDVSIRANNLVEKLMKIVDDDENNGADNDAASKPIKQLTENEQAELTPQCPSNSLSATLMHHQPCELSGNMSLENGLPEAITAVHTESHEATSANTEEIHIDESWLQELDSIASVDEICTSANKSENLILDSSVVPTKLVPKCKVSVMVSKPLRNVCDISNGVSVEKQPHCKEGFMNKRKAGRPSLASEKVLLEKSHNDKMTMFVDPKAKLVDNHVEGSKVANVNKQPTIKNKKNKQSFSNSKNSSNDVSNSTAISHESTNTSSELSSLNIKKMKHSNKLPLAKLSESPLGLEAEVSAINENDSQEYDILTSNEMLPKINHCETATVLSSLENINVDTDSSNVKDQTMSLQIETDQKSVSGHKLSDATNEIMNRKLDKLSNSSSKSMDCTESTKTVDLDHSSIDTVELNLGASTSNKRVIKKKNCGTSSKKRKLEDTFMALPALATYPSLGPGPSAVPKTGRKYVGAHISAAGGIHNVFNNARAINAKSFAMFMRSQRQWIAKPFTDDHVVRYKEQSKSFASHLILPHGSYLMNVGSSKPDLLQKSRDLLVEELGRCHQLGIPHFNFHPGSCVGGSSRADCCRTIAESINIAHSKVPDVIVVLENMCKQGNTIGGDFHELRLIIELVDDRTRVGVCLDTCHAHNAGYDLSTEDGFNSMISDFEKIIGFQFLRGLHINDSKNEAGAHVDRHECIGKGHIGIEGMKRIMNCDLFNDLPLVLETPYTDDAGYAKEILMLEGLINSNNCEVKPTAVKGKRGRKKKEVQKVKEENLMEVNVPKGKRKRSSIDETKELRQKKSESCENNAKNPVKQEPVEVSEAKSTAQRGKKRKFTKAN</sequence>
<protein>
    <submittedName>
        <fullName evidence="11">Endonuclease 4 homolog isoform X1</fullName>
    </submittedName>
</protein>
<dbReference type="PROSITE" id="PS00730">
    <property type="entry name" value="AP_NUCLEASE_F2_2"/>
    <property type="match status" value="1"/>
</dbReference>
<dbReference type="PROSITE" id="PS00729">
    <property type="entry name" value="AP_NUCLEASE_F2_1"/>
    <property type="match status" value="1"/>
</dbReference>
<dbReference type="GO" id="GO:0005739">
    <property type="term" value="C:mitochondrion"/>
    <property type="evidence" value="ECO:0007669"/>
    <property type="project" value="TreeGrafter"/>
</dbReference>
<gene>
    <name evidence="11" type="primary">LOC108671271</name>
</gene>
<dbReference type="Proteomes" id="UP000694843">
    <property type="component" value="Unplaced"/>
</dbReference>
<keyword evidence="5" id="KW-0378">Hydrolase</keyword>